<sequence length="124" mass="13987">MIATLRSIDELKEAKKAVDHLQHSYPDLFDKMVHIAGLTRALQLKYQYMGCLIMNEESADCLPNIPYSSVLRLYKKEVQTLKNDEHIAVLKELFTSFKETGYAKISLLVLGRSPESLVGASSVK</sequence>
<reference evidence="1 2" key="1">
    <citation type="submission" date="2016-06" db="EMBL/GenBank/DDBJ databases">
        <title>Domibacillus iocasae genome sequencing.</title>
        <authorList>
            <person name="Verma A."/>
            <person name="Pal Y."/>
            <person name="Ojha A.K."/>
            <person name="Krishnamurthi S."/>
        </authorList>
    </citation>
    <scope>NUCLEOTIDE SEQUENCE [LARGE SCALE GENOMIC DNA]</scope>
    <source>
        <strain evidence="1 2">DSM 29979</strain>
    </source>
</reference>
<protein>
    <submittedName>
        <fullName evidence="1">Uncharacterized protein</fullName>
    </submittedName>
</protein>
<name>A0A1E7DQ14_9BACI</name>
<organism evidence="1 2">
    <name type="scientific">Domibacillus iocasae</name>
    <dbReference type="NCBI Taxonomy" id="1714016"/>
    <lineage>
        <taxon>Bacteria</taxon>
        <taxon>Bacillati</taxon>
        <taxon>Bacillota</taxon>
        <taxon>Bacilli</taxon>
        <taxon>Bacillales</taxon>
        <taxon>Bacillaceae</taxon>
        <taxon>Domibacillus</taxon>
    </lineage>
</organism>
<dbReference type="Proteomes" id="UP000095658">
    <property type="component" value="Unassembled WGS sequence"/>
</dbReference>
<dbReference type="RefSeq" id="WP_069938025.1">
    <property type="nucleotide sequence ID" value="NZ_MAMP01000020.1"/>
</dbReference>
<dbReference type="STRING" id="1714016.BA724_03805"/>
<dbReference type="EMBL" id="MAMP01000020">
    <property type="protein sequence ID" value="OES45144.1"/>
    <property type="molecule type" value="Genomic_DNA"/>
</dbReference>
<gene>
    <name evidence="1" type="ORF">BA724_03805</name>
</gene>
<comment type="caution">
    <text evidence="1">The sequence shown here is derived from an EMBL/GenBank/DDBJ whole genome shotgun (WGS) entry which is preliminary data.</text>
</comment>
<evidence type="ECO:0000313" key="2">
    <source>
        <dbReference type="Proteomes" id="UP000095658"/>
    </source>
</evidence>
<dbReference type="OrthoDB" id="2389720at2"/>
<dbReference type="AlphaFoldDB" id="A0A1E7DQ14"/>
<keyword evidence="2" id="KW-1185">Reference proteome</keyword>
<evidence type="ECO:0000313" key="1">
    <source>
        <dbReference type="EMBL" id="OES45144.1"/>
    </source>
</evidence>
<proteinExistence type="predicted"/>
<accession>A0A1E7DQ14</accession>